<dbReference type="InterPro" id="IPR028427">
    <property type="entry name" value="Met_Sox_Rdtase_MsrB"/>
</dbReference>
<feature type="signal peptide" evidence="8">
    <location>
        <begin position="1"/>
        <end position="25"/>
    </location>
</feature>
<dbReference type="Pfam" id="PF01641">
    <property type="entry name" value="SelR"/>
    <property type="match status" value="1"/>
</dbReference>
<dbReference type="FunFam" id="2.170.150.20:FF:000001">
    <property type="entry name" value="Peptide methionine sulfoxide reductase MsrB"/>
    <property type="match status" value="1"/>
</dbReference>
<dbReference type="GO" id="GO:0030091">
    <property type="term" value="P:protein repair"/>
    <property type="evidence" value="ECO:0007669"/>
    <property type="project" value="InterPro"/>
</dbReference>
<evidence type="ECO:0000256" key="6">
    <source>
        <dbReference type="ARBA" id="ARBA00023002"/>
    </source>
</evidence>
<dbReference type="EMBL" id="FOGU01000006">
    <property type="protein sequence ID" value="SES15246.1"/>
    <property type="molecule type" value="Genomic_DNA"/>
</dbReference>
<keyword evidence="4" id="KW-0479">Metal-binding</keyword>
<evidence type="ECO:0000256" key="4">
    <source>
        <dbReference type="ARBA" id="ARBA00022723"/>
    </source>
</evidence>
<dbReference type="NCBIfam" id="TIGR00357">
    <property type="entry name" value="peptide-methionine (R)-S-oxide reductase MsrB"/>
    <property type="match status" value="1"/>
</dbReference>
<dbReference type="PANTHER" id="PTHR10173">
    <property type="entry name" value="METHIONINE SULFOXIDE REDUCTASE"/>
    <property type="match status" value="1"/>
</dbReference>
<dbReference type="PROSITE" id="PS51318">
    <property type="entry name" value="TAT"/>
    <property type="match status" value="1"/>
</dbReference>
<evidence type="ECO:0000256" key="8">
    <source>
        <dbReference type="SAM" id="SignalP"/>
    </source>
</evidence>
<keyword evidence="11" id="KW-1185">Reference proteome</keyword>
<dbReference type="AlphaFoldDB" id="A0A1H9V0P4"/>
<feature type="domain" description="MsrB" evidence="9">
    <location>
        <begin position="37"/>
        <end position="158"/>
    </location>
</feature>
<dbReference type="GO" id="GO:0005737">
    <property type="term" value="C:cytoplasm"/>
    <property type="evidence" value="ECO:0007669"/>
    <property type="project" value="TreeGrafter"/>
</dbReference>
<dbReference type="PROSITE" id="PS51790">
    <property type="entry name" value="MSRB"/>
    <property type="match status" value="1"/>
</dbReference>
<keyword evidence="6" id="KW-0560">Oxidoreductase</keyword>
<keyword evidence="8" id="KW-0732">Signal</keyword>
<dbReference type="Pfam" id="PF10518">
    <property type="entry name" value="TAT_signal"/>
    <property type="match status" value="1"/>
</dbReference>
<comment type="catalytic activity">
    <reaction evidence="7">
        <text>L-methionyl-[protein] + [thioredoxin]-disulfide + H2O = L-methionyl-(R)-S-oxide-[protein] + [thioredoxin]-dithiol</text>
        <dbReference type="Rhea" id="RHEA:24164"/>
        <dbReference type="Rhea" id="RHEA-COMP:10698"/>
        <dbReference type="Rhea" id="RHEA-COMP:10700"/>
        <dbReference type="Rhea" id="RHEA-COMP:12313"/>
        <dbReference type="Rhea" id="RHEA-COMP:12314"/>
        <dbReference type="ChEBI" id="CHEBI:15377"/>
        <dbReference type="ChEBI" id="CHEBI:16044"/>
        <dbReference type="ChEBI" id="CHEBI:29950"/>
        <dbReference type="ChEBI" id="CHEBI:45764"/>
        <dbReference type="ChEBI" id="CHEBI:50058"/>
        <dbReference type="EC" id="1.8.4.12"/>
    </reaction>
</comment>
<proteinExistence type="inferred from homology"/>
<evidence type="ECO:0000256" key="1">
    <source>
        <dbReference type="ARBA" id="ARBA00001947"/>
    </source>
</evidence>
<dbReference type="Gene3D" id="2.170.150.20">
    <property type="entry name" value="Peptide methionine sulfoxide reductase"/>
    <property type="match status" value="1"/>
</dbReference>
<feature type="chain" id="PRO_5011749589" description="peptide-methionine (R)-S-oxide reductase" evidence="8">
    <location>
        <begin position="26"/>
        <end position="166"/>
    </location>
</feature>
<evidence type="ECO:0000256" key="2">
    <source>
        <dbReference type="ARBA" id="ARBA00007174"/>
    </source>
</evidence>
<evidence type="ECO:0000256" key="7">
    <source>
        <dbReference type="ARBA" id="ARBA00048488"/>
    </source>
</evidence>
<dbReference type="RefSeq" id="WP_092693788.1">
    <property type="nucleotide sequence ID" value="NZ_CBDDGO010000004.1"/>
</dbReference>
<comment type="cofactor">
    <cofactor evidence="1">
        <name>Zn(2+)</name>
        <dbReference type="ChEBI" id="CHEBI:29105"/>
    </cofactor>
</comment>
<dbReference type="InterPro" id="IPR019546">
    <property type="entry name" value="TAT_signal_bac_arc"/>
</dbReference>
<evidence type="ECO:0000256" key="5">
    <source>
        <dbReference type="ARBA" id="ARBA00022833"/>
    </source>
</evidence>
<evidence type="ECO:0000313" key="11">
    <source>
        <dbReference type="Proteomes" id="UP000198885"/>
    </source>
</evidence>
<keyword evidence="5" id="KW-0862">Zinc</keyword>
<sequence length="166" mass="18308">MHRRSFLTASTATAAAALLPRFAMAAEGESFEVTRSEEEWREMLTDAEYKVMREMGTERAFTSPLLEIKDAGTYHCKGCDLGLYASDTKFESGTGWPSYYQAIEGTVGTKPDRSLFMTRTEVHCARCGSHMGHIFDDGPEPTGKRHCINGIAMVFRPANSGEPVIG</sequence>
<gene>
    <name evidence="10" type="ORF">SAMN04490244_106154</name>
</gene>
<dbReference type="PANTHER" id="PTHR10173:SF57">
    <property type="entry name" value="PEPTIDE-METHIONINE (R)-S-OXIDE REDUCTASE"/>
    <property type="match status" value="1"/>
</dbReference>
<dbReference type="InterPro" id="IPR006311">
    <property type="entry name" value="TAT_signal"/>
</dbReference>
<dbReference type="GO" id="GO:0033743">
    <property type="term" value="F:peptide-methionine (R)-S-oxide reductase activity"/>
    <property type="evidence" value="ECO:0007669"/>
    <property type="project" value="UniProtKB-EC"/>
</dbReference>
<dbReference type="GO" id="GO:0006979">
    <property type="term" value="P:response to oxidative stress"/>
    <property type="evidence" value="ECO:0007669"/>
    <property type="project" value="InterPro"/>
</dbReference>
<dbReference type="STRING" id="641238.SAMN04490244_106154"/>
<dbReference type="SUPFAM" id="SSF51316">
    <property type="entry name" value="Mss4-like"/>
    <property type="match status" value="1"/>
</dbReference>
<evidence type="ECO:0000259" key="9">
    <source>
        <dbReference type="PROSITE" id="PS51790"/>
    </source>
</evidence>
<dbReference type="InterPro" id="IPR002579">
    <property type="entry name" value="Met_Sox_Rdtase_MsrB_dom"/>
</dbReference>
<organism evidence="10 11">
    <name type="scientific">Tranquillimonas rosea</name>
    <dbReference type="NCBI Taxonomy" id="641238"/>
    <lineage>
        <taxon>Bacteria</taxon>
        <taxon>Pseudomonadati</taxon>
        <taxon>Pseudomonadota</taxon>
        <taxon>Alphaproteobacteria</taxon>
        <taxon>Rhodobacterales</taxon>
        <taxon>Roseobacteraceae</taxon>
        <taxon>Tranquillimonas</taxon>
    </lineage>
</organism>
<accession>A0A1H9V0P4</accession>
<dbReference type="EC" id="1.8.4.12" evidence="3"/>
<name>A0A1H9V0P4_9RHOB</name>
<dbReference type="InterPro" id="IPR011057">
    <property type="entry name" value="Mss4-like_sf"/>
</dbReference>
<dbReference type="Proteomes" id="UP000198885">
    <property type="component" value="Unassembled WGS sequence"/>
</dbReference>
<reference evidence="10 11" key="1">
    <citation type="submission" date="2016-10" db="EMBL/GenBank/DDBJ databases">
        <authorList>
            <person name="de Groot N.N."/>
        </authorList>
    </citation>
    <scope>NUCLEOTIDE SEQUENCE [LARGE SCALE GENOMIC DNA]</scope>
    <source>
        <strain evidence="10 11">DSM 23042</strain>
    </source>
</reference>
<dbReference type="GO" id="GO:0046872">
    <property type="term" value="F:metal ion binding"/>
    <property type="evidence" value="ECO:0007669"/>
    <property type="project" value="UniProtKB-KW"/>
</dbReference>
<protein>
    <recommendedName>
        <fullName evidence="3">peptide-methionine (R)-S-oxide reductase</fullName>
        <ecNumber evidence="3">1.8.4.12</ecNumber>
    </recommendedName>
</protein>
<evidence type="ECO:0000256" key="3">
    <source>
        <dbReference type="ARBA" id="ARBA00012499"/>
    </source>
</evidence>
<comment type="similarity">
    <text evidence="2">Belongs to the MsrB Met sulfoxide reductase family.</text>
</comment>
<dbReference type="OrthoDB" id="9785497at2"/>
<evidence type="ECO:0000313" key="10">
    <source>
        <dbReference type="EMBL" id="SES15246.1"/>
    </source>
</evidence>